<protein>
    <submittedName>
        <fullName evidence="2">Uncharacterized protein</fullName>
    </submittedName>
</protein>
<dbReference type="EMBL" id="JAKCXM010000677">
    <property type="protein sequence ID" value="KAJ0392268.1"/>
    <property type="molecule type" value="Genomic_DNA"/>
</dbReference>
<proteinExistence type="predicted"/>
<feature type="compositionally biased region" description="Acidic residues" evidence="1">
    <location>
        <begin position="230"/>
        <end position="244"/>
    </location>
</feature>
<organism evidence="2 3">
    <name type="scientific">Pythium insidiosum</name>
    <name type="common">Pythiosis disease agent</name>
    <dbReference type="NCBI Taxonomy" id="114742"/>
    <lineage>
        <taxon>Eukaryota</taxon>
        <taxon>Sar</taxon>
        <taxon>Stramenopiles</taxon>
        <taxon>Oomycota</taxon>
        <taxon>Peronosporomycetes</taxon>
        <taxon>Pythiales</taxon>
        <taxon>Pythiaceae</taxon>
        <taxon>Pythium</taxon>
    </lineage>
</organism>
<evidence type="ECO:0000313" key="3">
    <source>
        <dbReference type="Proteomes" id="UP001209570"/>
    </source>
</evidence>
<name>A0AAD5LSK8_PYTIN</name>
<gene>
    <name evidence="2" type="ORF">P43SY_005873</name>
</gene>
<evidence type="ECO:0000256" key="1">
    <source>
        <dbReference type="SAM" id="MobiDB-lite"/>
    </source>
</evidence>
<keyword evidence="3" id="KW-1185">Reference proteome</keyword>
<sequence length="291" mass="33358">MAVPAVSSTRFLRFACDHELFQPEYQSYDIPESRSNRRRGTKILRCFPHCCPDHKPRCYCGCSLQVAVTFGDAATASADDIGVYARFEPLDDPSNPPYHSGDVVPVPVRSVTESAAWTEWIQAVRESAIKQAQMPQNTVLYVLNNNRFPRWYYSYDSGAKKTQRAMKHVLKVYIFRLEPSTDQQQRRSDSRVLATVLSSISSTTFTLVSYRRARHSHRDELAAQARVEDFESMSEAEPNDDDEGKSEIQHDDTSLLTMATSDRMALYESLEWWRVTHFSLYVEADLHFHVA</sequence>
<accession>A0AAD5LSK8</accession>
<evidence type="ECO:0000313" key="2">
    <source>
        <dbReference type="EMBL" id="KAJ0392268.1"/>
    </source>
</evidence>
<dbReference type="Proteomes" id="UP001209570">
    <property type="component" value="Unassembled WGS sequence"/>
</dbReference>
<comment type="caution">
    <text evidence="2">The sequence shown here is derived from an EMBL/GenBank/DDBJ whole genome shotgun (WGS) entry which is preliminary data.</text>
</comment>
<feature type="region of interest" description="Disordered" evidence="1">
    <location>
        <begin position="228"/>
        <end position="253"/>
    </location>
</feature>
<reference evidence="2" key="1">
    <citation type="submission" date="2021-12" db="EMBL/GenBank/DDBJ databases">
        <title>Prjna785345.</title>
        <authorList>
            <person name="Rujirawat T."/>
            <person name="Krajaejun T."/>
        </authorList>
    </citation>
    <scope>NUCLEOTIDE SEQUENCE</scope>
    <source>
        <strain evidence="2">Pi057C3</strain>
    </source>
</reference>
<dbReference type="AlphaFoldDB" id="A0AAD5LSK8"/>